<dbReference type="AlphaFoldDB" id="A0A5K1UN03"/>
<sequence length="388" mass="43650">MKWIYVVSYLLFFSIIISGITIFTIKPESSNFLILLFFPSVLSLLIPYIHRPFKLPEQSSSMSPRIAYSLIQSLKTKILPKQDFIRLTQWATRTMKIRPSLVYIPTRLPTTVIGDVHGQYEEIVQVFSQGINNRQYLFNGDYVDRGKQGIEVITALMGALCSSPETIFLARGNHEDPELHWMYGFKNECLGKYDTETYQVICEFFKSLPYAHVIGTSVFVVHGGIPPQPITLNDINNLPRGNIFMQDANVPELAANLLWSDPQNNEGACNSIRGIGCKFGPDIVNRFLSDNNLSLIIRSHEVKTQGFEYTDNHKVLTIFSASHYGGGRNNAAVAQVMFTSNFRSPKVDIVVLGHGVLPVNSETPHQVILAILAIIFIVLVDYLMVMLS</sequence>
<dbReference type="GO" id="GO:0016787">
    <property type="term" value="F:hydrolase activity"/>
    <property type="evidence" value="ECO:0007669"/>
    <property type="project" value="InterPro"/>
</dbReference>
<name>A0A5K1UN03_ENTHI</name>
<dbReference type="GO" id="GO:0046872">
    <property type="term" value="F:metal ion binding"/>
    <property type="evidence" value="ECO:0007669"/>
    <property type="project" value="UniProtKB-KW"/>
</dbReference>
<keyword evidence="4" id="KW-0812">Transmembrane</keyword>
<dbReference type="OMA" id="CICEFFR"/>
<evidence type="ECO:0000256" key="3">
    <source>
        <dbReference type="ARBA" id="ARBA00023211"/>
    </source>
</evidence>
<dbReference type="InterPro" id="IPR029052">
    <property type="entry name" value="Metallo-depent_PP-like"/>
</dbReference>
<proteinExistence type="predicted"/>
<dbReference type="VEuPathDB" id="AmoebaDB:EHI7A_003220"/>
<comment type="cofactor">
    <cofactor evidence="1">
        <name>Mn(2+)</name>
        <dbReference type="ChEBI" id="CHEBI:29035"/>
    </cofactor>
</comment>
<evidence type="ECO:0000256" key="4">
    <source>
        <dbReference type="SAM" id="Phobius"/>
    </source>
</evidence>
<feature type="transmembrane region" description="Helical" evidence="4">
    <location>
        <begin position="6"/>
        <end position="25"/>
    </location>
</feature>
<comment type="caution">
    <text evidence="6">The sequence shown here is derived from an EMBL/GenBank/DDBJ whole genome shotgun (WGS) entry which is preliminary data.</text>
</comment>
<dbReference type="InterPro" id="IPR051134">
    <property type="entry name" value="PPP_phosphatase"/>
</dbReference>
<dbReference type="PANTHER" id="PTHR45668">
    <property type="entry name" value="SERINE/THREONINE-PROTEIN PHOSPHATASE 5-RELATED"/>
    <property type="match status" value="1"/>
</dbReference>
<evidence type="ECO:0000256" key="2">
    <source>
        <dbReference type="ARBA" id="ARBA00022723"/>
    </source>
</evidence>
<evidence type="ECO:0000256" key="1">
    <source>
        <dbReference type="ARBA" id="ARBA00001936"/>
    </source>
</evidence>
<feature type="transmembrane region" description="Helical" evidence="4">
    <location>
        <begin position="367"/>
        <end position="387"/>
    </location>
</feature>
<dbReference type="InterPro" id="IPR006186">
    <property type="entry name" value="Ser/Thr-sp_prot-phosphatase"/>
</dbReference>
<keyword evidence="2" id="KW-0479">Metal-binding</keyword>
<organism evidence="6 7">
    <name type="scientific">Entamoeba histolytica</name>
    <dbReference type="NCBI Taxonomy" id="5759"/>
    <lineage>
        <taxon>Eukaryota</taxon>
        <taxon>Amoebozoa</taxon>
        <taxon>Evosea</taxon>
        <taxon>Archamoebae</taxon>
        <taxon>Mastigamoebida</taxon>
        <taxon>Entamoebidae</taxon>
        <taxon>Entamoeba</taxon>
    </lineage>
</organism>
<accession>A0A5K1UN03</accession>
<dbReference type="SUPFAM" id="SSF56300">
    <property type="entry name" value="Metallo-dependent phosphatases"/>
    <property type="match status" value="1"/>
</dbReference>
<dbReference type="PANTHER" id="PTHR45668:SF5">
    <property type="entry name" value="SERINE_THREONINE-PROTEIN PHOSPHATASE 5"/>
    <property type="match status" value="1"/>
</dbReference>
<dbReference type="Pfam" id="PF00149">
    <property type="entry name" value="Metallophos"/>
    <property type="match status" value="1"/>
</dbReference>
<dbReference type="InterPro" id="IPR004843">
    <property type="entry name" value="Calcineurin-like_PHP"/>
</dbReference>
<feature type="domain" description="Serine/threonine specific protein phosphatases" evidence="5">
    <location>
        <begin position="79"/>
        <end position="352"/>
    </location>
</feature>
<gene>
    <name evidence="6" type="ORF">CL6EHI_126930</name>
</gene>
<dbReference type="VEuPathDB" id="AmoebaDB:KM1_012550"/>
<keyword evidence="3" id="KW-0464">Manganese</keyword>
<dbReference type="PRINTS" id="PR00114">
    <property type="entry name" value="STPHPHTASE"/>
</dbReference>
<evidence type="ECO:0000259" key="5">
    <source>
        <dbReference type="SMART" id="SM00156"/>
    </source>
</evidence>
<dbReference type="VEuPathDB" id="AmoebaDB:EHI5A_012230"/>
<dbReference type="SMART" id="SM00156">
    <property type="entry name" value="PP2Ac"/>
    <property type="match status" value="1"/>
</dbReference>
<evidence type="ECO:0000313" key="6">
    <source>
        <dbReference type="EMBL" id="GAT93214.1"/>
    </source>
</evidence>
<reference evidence="6 7" key="1">
    <citation type="submission" date="2016-05" db="EMBL/GenBank/DDBJ databases">
        <title>First whole genome sequencing of Entamoeba histolytica HM1:IMSS-clone-6.</title>
        <authorList>
            <person name="Mukherjee Avik.K."/>
            <person name="Izumyama S."/>
            <person name="Nakada-Tsukui K."/>
            <person name="Nozaki T."/>
        </authorList>
    </citation>
    <scope>NUCLEOTIDE SEQUENCE [LARGE SCALE GENOMIC DNA]</scope>
    <source>
        <strain evidence="6 7">HM1:IMSS clone 6</strain>
    </source>
</reference>
<dbReference type="Gene3D" id="3.60.21.10">
    <property type="match status" value="1"/>
</dbReference>
<feature type="transmembrane region" description="Helical" evidence="4">
    <location>
        <begin position="32"/>
        <end position="50"/>
    </location>
</feature>
<dbReference type="VEuPathDB" id="AmoebaDB:EHI8A_024130"/>
<keyword evidence="4" id="KW-1133">Transmembrane helix</keyword>
<protein>
    <submittedName>
        <fullName evidence="6">Serine threonine protein phosphatase type 5 putative</fullName>
    </submittedName>
</protein>
<dbReference type="EMBL" id="BDEQ01000001">
    <property type="protein sequence ID" value="GAT93214.1"/>
    <property type="molecule type" value="Genomic_DNA"/>
</dbReference>
<dbReference type="VEuPathDB" id="AmoebaDB:EHI_126930"/>
<keyword evidence="4" id="KW-0472">Membrane</keyword>
<dbReference type="Proteomes" id="UP000078387">
    <property type="component" value="Unassembled WGS sequence"/>
</dbReference>
<dbReference type="FunFam" id="3.60.21.10:FF:000179">
    <property type="entry name" value="Serine/threonine protein phosphatase type 5, putative"/>
    <property type="match status" value="1"/>
</dbReference>
<evidence type="ECO:0000313" key="7">
    <source>
        <dbReference type="Proteomes" id="UP000078387"/>
    </source>
</evidence>